<sequence>MSAAGRIAAFGAALTVAFAGAYAAGAAFVPDGTAASWQARSEHSDAHGPHTDGTHTDGTPAGLSLSRDGYLLAPVQAPGTPGVDGRLSFTVLGPSGAPLRDYASTHDRDMHLMVVRTDGSGFRHVHPQLDRDTGVWSLPWRWERAGTYRVFTDFQPEDTKDAPALTLSRTVEVAGAMSPTEPGPVRNASEVDGYTVTLTGDLTAGATAPLTAEFSRGGEPVTELSPYLGAFGHLVALREGDLAFLHVHPTGAEPAPGSRGGPAISFAAQAPTSGRYLLYLDFQVDGRVHTATFVVDAAAAPRNVSAENP</sequence>
<reference evidence="3 4" key="1">
    <citation type="submission" date="2016-12" db="EMBL/GenBank/DDBJ databases">
        <title>The new phylogeny of genus Mycobacterium.</title>
        <authorList>
            <person name="Tortoli E."/>
            <person name="Trovato A."/>
            <person name="Cirillo D.M."/>
        </authorList>
    </citation>
    <scope>NUCLEOTIDE SEQUENCE [LARGE SCALE GENOMIC DNA]</scope>
    <source>
        <strain evidence="3 4">DSM 45130</strain>
    </source>
</reference>
<name>A0A1X0D007_9MYCO</name>
<feature type="signal peptide" evidence="2">
    <location>
        <begin position="1"/>
        <end position="23"/>
    </location>
</feature>
<dbReference type="STRING" id="444597.BST26_18275"/>
<accession>A0A1X0D007</accession>
<dbReference type="Proteomes" id="UP000192801">
    <property type="component" value="Unassembled WGS sequence"/>
</dbReference>
<feature type="chain" id="PRO_5039443027" evidence="2">
    <location>
        <begin position="24"/>
        <end position="309"/>
    </location>
</feature>
<evidence type="ECO:0000256" key="1">
    <source>
        <dbReference type="SAM" id="MobiDB-lite"/>
    </source>
</evidence>
<keyword evidence="2" id="KW-0732">Signal</keyword>
<keyword evidence="4" id="KW-1185">Reference proteome</keyword>
<comment type="caution">
    <text evidence="3">The sequence shown here is derived from an EMBL/GenBank/DDBJ whole genome shotgun (WGS) entry which is preliminary data.</text>
</comment>
<dbReference type="EMBL" id="MVHS01000058">
    <property type="protein sequence ID" value="ORA65737.1"/>
    <property type="molecule type" value="Genomic_DNA"/>
</dbReference>
<feature type="region of interest" description="Disordered" evidence="1">
    <location>
        <begin position="38"/>
        <end position="60"/>
    </location>
</feature>
<dbReference type="AlphaFoldDB" id="A0A1X0D007"/>
<gene>
    <name evidence="3" type="ORF">BST26_18275</name>
</gene>
<protein>
    <submittedName>
        <fullName evidence="3">Heavy metal-binding domain-containing protein</fullName>
    </submittedName>
</protein>
<feature type="compositionally biased region" description="Basic and acidic residues" evidence="1">
    <location>
        <begin position="40"/>
        <end position="55"/>
    </location>
</feature>
<proteinExistence type="predicted"/>
<evidence type="ECO:0000313" key="3">
    <source>
        <dbReference type="EMBL" id="ORA65737.1"/>
    </source>
</evidence>
<dbReference type="RefSeq" id="WP_083032990.1">
    <property type="nucleotide sequence ID" value="NZ_AP022618.1"/>
</dbReference>
<organism evidence="3 4">
    <name type="scientific">Mycolicibacterium insubricum</name>
    <dbReference type="NCBI Taxonomy" id="444597"/>
    <lineage>
        <taxon>Bacteria</taxon>
        <taxon>Bacillati</taxon>
        <taxon>Actinomycetota</taxon>
        <taxon>Actinomycetes</taxon>
        <taxon>Mycobacteriales</taxon>
        <taxon>Mycobacteriaceae</taxon>
        <taxon>Mycolicibacterium</taxon>
    </lineage>
</organism>
<evidence type="ECO:0000256" key="2">
    <source>
        <dbReference type="SAM" id="SignalP"/>
    </source>
</evidence>
<dbReference type="OrthoDB" id="128043at2"/>
<evidence type="ECO:0000313" key="4">
    <source>
        <dbReference type="Proteomes" id="UP000192801"/>
    </source>
</evidence>